<dbReference type="EMBL" id="JABSTR010000323">
    <property type="protein sequence ID" value="KAH9382776.1"/>
    <property type="molecule type" value="Genomic_DNA"/>
</dbReference>
<accession>A0A9J6H7A7</accession>
<dbReference type="AlphaFoldDB" id="A0A9J6H7A7"/>
<feature type="compositionally biased region" description="Polar residues" evidence="1">
    <location>
        <begin position="10"/>
        <end position="20"/>
    </location>
</feature>
<sequence length="217" mass="24398">MPKRKRCSDEPSSVTSSGNASLPDDVTQILQKGPKYSLEPALKKHVLLAMVRRVGERAEDQERERATRDAVDTLLRTASTKPVVNPPFKKMISAFRQNDLSIVQADKEGGFVILLDGNFREKALGATQKNFKTVAFYPKKQKSKALKLLADLNIDSLRNATSKVEAELLELFLTGKTHKPECPFRVIVSGKSTWQSQVGHYLQRHLQQLRLDDPFLV</sequence>
<keyword evidence="3" id="KW-1185">Reference proteome</keyword>
<evidence type="ECO:0000256" key="1">
    <source>
        <dbReference type="SAM" id="MobiDB-lite"/>
    </source>
</evidence>
<proteinExistence type="predicted"/>
<reference evidence="2 3" key="1">
    <citation type="journal article" date="2020" name="Cell">
        <title>Large-Scale Comparative Analyses of Tick Genomes Elucidate Their Genetic Diversity and Vector Capacities.</title>
        <authorList>
            <consortium name="Tick Genome and Microbiome Consortium (TIGMIC)"/>
            <person name="Jia N."/>
            <person name="Wang J."/>
            <person name="Shi W."/>
            <person name="Du L."/>
            <person name="Sun Y."/>
            <person name="Zhan W."/>
            <person name="Jiang J.F."/>
            <person name="Wang Q."/>
            <person name="Zhang B."/>
            <person name="Ji P."/>
            <person name="Bell-Sakyi L."/>
            <person name="Cui X.M."/>
            <person name="Yuan T.T."/>
            <person name="Jiang B.G."/>
            <person name="Yang W.F."/>
            <person name="Lam T.T."/>
            <person name="Chang Q.C."/>
            <person name="Ding S.J."/>
            <person name="Wang X.J."/>
            <person name="Zhu J.G."/>
            <person name="Ruan X.D."/>
            <person name="Zhao L."/>
            <person name="Wei J.T."/>
            <person name="Ye R.Z."/>
            <person name="Que T.C."/>
            <person name="Du C.H."/>
            <person name="Zhou Y.H."/>
            <person name="Cheng J.X."/>
            <person name="Dai P.F."/>
            <person name="Guo W.B."/>
            <person name="Han X.H."/>
            <person name="Huang E.J."/>
            <person name="Li L.F."/>
            <person name="Wei W."/>
            <person name="Gao Y.C."/>
            <person name="Liu J.Z."/>
            <person name="Shao H.Z."/>
            <person name="Wang X."/>
            <person name="Wang C.C."/>
            <person name="Yang T.C."/>
            <person name="Huo Q.B."/>
            <person name="Li W."/>
            <person name="Chen H.Y."/>
            <person name="Chen S.E."/>
            <person name="Zhou L.G."/>
            <person name="Ni X.B."/>
            <person name="Tian J.H."/>
            <person name="Sheng Y."/>
            <person name="Liu T."/>
            <person name="Pan Y.S."/>
            <person name="Xia L.Y."/>
            <person name="Li J."/>
            <person name="Zhao F."/>
            <person name="Cao W.C."/>
        </authorList>
    </citation>
    <scope>NUCLEOTIDE SEQUENCE [LARGE SCALE GENOMIC DNA]</scope>
    <source>
        <strain evidence="2">HaeL-2018</strain>
    </source>
</reference>
<evidence type="ECO:0000313" key="2">
    <source>
        <dbReference type="EMBL" id="KAH9382776.1"/>
    </source>
</evidence>
<evidence type="ECO:0000313" key="3">
    <source>
        <dbReference type="Proteomes" id="UP000821853"/>
    </source>
</evidence>
<protein>
    <submittedName>
        <fullName evidence="2">Uncharacterized protein</fullName>
    </submittedName>
</protein>
<organism evidence="2 3">
    <name type="scientific">Haemaphysalis longicornis</name>
    <name type="common">Bush tick</name>
    <dbReference type="NCBI Taxonomy" id="44386"/>
    <lineage>
        <taxon>Eukaryota</taxon>
        <taxon>Metazoa</taxon>
        <taxon>Ecdysozoa</taxon>
        <taxon>Arthropoda</taxon>
        <taxon>Chelicerata</taxon>
        <taxon>Arachnida</taxon>
        <taxon>Acari</taxon>
        <taxon>Parasitiformes</taxon>
        <taxon>Ixodida</taxon>
        <taxon>Ixodoidea</taxon>
        <taxon>Ixodidae</taxon>
        <taxon>Haemaphysalinae</taxon>
        <taxon>Haemaphysalis</taxon>
    </lineage>
</organism>
<comment type="caution">
    <text evidence="2">The sequence shown here is derived from an EMBL/GenBank/DDBJ whole genome shotgun (WGS) entry which is preliminary data.</text>
</comment>
<dbReference type="VEuPathDB" id="VectorBase:HLOH_045916"/>
<dbReference type="OMA" id="FKPVEFL"/>
<name>A0A9J6H7A7_HAELO</name>
<dbReference type="Proteomes" id="UP000821853">
    <property type="component" value="Unassembled WGS sequence"/>
</dbReference>
<gene>
    <name evidence="2" type="ORF">HPB48_023338</name>
</gene>
<dbReference type="OrthoDB" id="10505956at2759"/>
<feature type="region of interest" description="Disordered" evidence="1">
    <location>
        <begin position="1"/>
        <end position="25"/>
    </location>
</feature>